<evidence type="ECO:0000313" key="2">
    <source>
        <dbReference type="Proteomes" id="UP000606900"/>
    </source>
</evidence>
<dbReference type="Proteomes" id="UP000606900">
    <property type="component" value="Unassembled WGS sequence"/>
</dbReference>
<dbReference type="SUPFAM" id="SSF50494">
    <property type="entry name" value="Trypsin-like serine proteases"/>
    <property type="match status" value="1"/>
</dbReference>
<dbReference type="InterPro" id="IPR043504">
    <property type="entry name" value="Peptidase_S1_PA_chymotrypsin"/>
</dbReference>
<dbReference type="InterPro" id="IPR009003">
    <property type="entry name" value="Peptidase_S1_PA"/>
</dbReference>
<proteinExistence type="predicted"/>
<gene>
    <name evidence="1" type="ORF">ISP06_02195</name>
</gene>
<accession>A0A843AHM6</accession>
<dbReference type="EMBL" id="JADIIL010000011">
    <property type="protein sequence ID" value="MBF4474269.1"/>
    <property type="molecule type" value="Genomic_DNA"/>
</dbReference>
<organism evidence="1 2">
    <name type="scientific">Methanobacterium formicicum</name>
    <dbReference type="NCBI Taxonomy" id="2162"/>
    <lineage>
        <taxon>Archaea</taxon>
        <taxon>Methanobacteriati</taxon>
        <taxon>Methanobacteriota</taxon>
        <taxon>Methanomada group</taxon>
        <taxon>Methanobacteria</taxon>
        <taxon>Methanobacteriales</taxon>
        <taxon>Methanobacteriaceae</taxon>
        <taxon>Methanobacterium</taxon>
    </lineage>
</organism>
<reference evidence="1" key="1">
    <citation type="submission" date="2020-10" db="EMBL/GenBank/DDBJ databases">
        <title>Dehalococcoides mccartyi of a TCE/Cr reducing biochatode.</title>
        <authorList>
            <person name="Matturro B."/>
        </authorList>
    </citation>
    <scope>NUCLEOTIDE SEQUENCE</scope>
    <source>
        <strain evidence="1">Bin2</strain>
    </source>
</reference>
<dbReference type="AlphaFoldDB" id="A0A843AHM6"/>
<dbReference type="RefSeq" id="WP_276698300.1">
    <property type="nucleotide sequence ID" value="NZ_JADIIL010000011.1"/>
</dbReference>
<dbReference type="Pfam" id="PF13365">
    <property type="entry name" value="Trypsin_2"/>
    <property type="match status" value="1"/>
</dbReference>
<evidence type="ECO:0000313" key="1">
    <source>
        <dbReference type="EMBL" id="MBF4474269.1"/>
    </source>
</evidence>
<protein>
    <submittedName>
        <fullName evidence="1">Trypsin-like peptidase domain-containing protein</fullName>
    </submittedName>
</protein>
<name>A0A843AHM6_METFO</name>
<sequence>MELNHIQEQFFFSTVRIVTEEKNSDKISIGTGFIISVPVKGEEHKVGLYLVSNRHVLKNPDDRLKLTFHRGNKGRLKLGNFVNIQNDSFNQVYIDHIDPKVDLACLNITNLVYNDPEIFYKSMRYDMLSDFSETDLLPGASVWFVGYPENRYDISHNLPILRKGSIASIPKIDYNSRKEFVIDAQVFPGSSGSPLLTKIIPECRILGVISQTMIRHGKLQTVPTDSTLGVEQPLGLGIVIKSTQIREMLDHAIENKIGFIE</sequence>
<dbReference type="Gene3D" id="2.40.10.10">
    <property type="entry name" value="Trypsin-like serine proteases"/>
    <property type="match status" value="2"/>
</dbReference>
<comment type="caution">
    <text evidence="1">The sequence shown here is derived from an EMBL/GenBank/DDBJ whole genome shotgun (WGS) entry which is preliminary data.</text>
</comment>